<name>A0AAN7RZ62_MYCAM</name>
<evidence type="ECO:0000313" key="2">
    <source>
        <dbReference type="Proteomes" id="UP001333110"/>
    </source>
</evidence>
<dbReference type="Proteomes" id="UP001333110">
    <property type="component" value="Unassembled WGS sequence"/>
</dbReference>
<evidence type="ECO:0000313" key="1">
    <source>
        <dbReference type="EMBL" id="KAK4826324.1"/>
    </source>
</evidence>
<protein>
    <recommendedName>
        <fullName evidence="3">Reverse transcriptase domain-containing protein</fullName>
    </recommendedName>
</protein>
<keyword evidence="2" id="KW-1185">Reference proteome</keyword>
<accession>A0AAN7RZ62</accession>
<dbReference type="EMBL" id="JAUNZN010000002">
    <property type="protein sequence ID" value="KAK4826324.1"/>
    <property type="molecule type" value="Genomic_DNA"/>
</dbReference>
<organism evidence="1 2">
    <name type="scientific">Mycteria americana</name>
    <name type="common">Wood stork</name>
    <dbReference type="NCBI Taxonomy" id="33587"/>
    <lineage>
        <taxon>Eukaryota</taxon>
        <taxon>Metazoa</taxon>
        <taxon>Chordata</taxon>
        <taxon>Craniata</taxon>
        <taxon>Vertebrata</taxon>
        <taxon>Euteleostomi</taxon>
        <taxon>Archelosauria</taxon>
        <taxon>Archosauria</taxon>
        <taxon>Dinosauria</taxon>
        <taxon>Saurischia</taxon>
        <taxon>Theropoda</taxon>
        <taxon>Coelurosauria</taxon>
        <taxon>Aves</taxon>
        <taxon>Neognathae</taxon>
        <taxon>Neoaves</taxon>
        <taxon>Aequornithes</taxon>
        <taxon>Ciconiiformes</taxon>
        <taxon>Ciconiidae</taxon>
        <taxon>Mycteria</taxon>
    </lineage>
</organism>
<sequence>MLLNMAGNVVTKDIEKAKLLNVLSALVFIGKTLLQESQAPDTSGKVQGKKDLPLINEDQVMVTGEVPEDWKKVHVIPTFKKGKKEDPGNYRLVSLTLIPGKVMEQLILETISKHTKDKGPIDFNVFINVFNIFIKFSLGRKNGKIMEQIPLVAMLEHMEDRDVIRDSQHGFTKGKFCLTNLVAFYKGVTTSVDKGKATDVIYLDFCKAFDTVPHNILLSKLERWI</sequence>
<proteinExistence type="predicted"/>
<dbReference type="PANTHER" id="PTHR33332">
    <property type="entry name" value="REVERSE TRANSCRIPTASE DOMAIN-CONTAINING PROTEIN"/>
    <property type="match status" value="1"/>
</dbReference>
<comment type="caution">
    <text evidence="1">The sequence shown here is derived from an EMBL/GenBank/DDBJ whole genome shotgun (WGS) entry which is preliminary data.</text>
</comment>
<gene>
    <name evidence="1" type="ORF">QYF61_007409</name>
</gene>
<reference evidence="1 2" key="1">
    <citation type="journal article" date="2023" name="J. Hered.">
        <title>Chromosome-level genome of the wood stork (Mycteria americana) provides insight into avian chromosome evolution.</title>
        <authorList>
            <person name="Flamio R. Jr."/>
            <person name="Ramstad K.M."/>
        </authorList>
    </citation>
    <scope>NUCLEOTIDE SEQUENCE [LARGE SCALE GENOMIC DNA]</scope>
    <source>
        <strain evidence="1">JAX WOST 10</strain>
    </source>
</reference>
<evidence type="ECO:0008006" key="3">
    <source>
        <dbReference type="Google" id="ProtNLM"/>
    </source>
</evidence>
<dbReference type="AlphaFoldDB" id="A0AAN7RZ62"/>